<evidence type="ECO:0000256" key="2">
    <source>
        <dbReference type="ARBA" id="ARBA00022723"/>
    </source>
</evidence>
<feature type="domain" description="4Fe-4S ferredoxin-type" evidence="5">
    <location>
        <begin position="48"/>
        <end position="81"/>
    </location>
</feature>
<keyword evidence="4" id="KW-0411">Iron-sulfur</keyword>
<dbReference type="PROSITE" id="PS51379">
    <property type="entry name" value="4FE4S_FER_2"/>
    <property type="match status" value="3"/>
</dbReference>
<feature type="domain" description="4Fe-4S ferredoxin-type" evidence="5">
    <location>
        <begin position="83"/>
        <end position="112"/>
    </location>
</feature>
<dbReference type="CDD" id="cd10553">
    <property type="entry name" value="PhsB_like"/>
    <property type="match status" value="1"/>
</dbReference>
<dbReference type="InterPro" id="IPR017900">
    <property type="entry name" value="4Fe4S_Fe_S_CS"/>
</dbReference>
<dbReference type="PANTHER" id="PTHR43177:SF3">
    <property type="entry name" value="PROTEIN NRFC HOMOLOG"/>
    <property type="match status" value="1"/>
</dbReference>
<sequence length="168" mass="19012">MSKYMIQMDKKRCISCHACEVHCQVKNAVPPSAKPGKLVTVGPDMVKGKPRLLNLYMSCFHCERPWCVPACPTGAMFRREEDGIVYVKEELCVGCKACIQACPWKIPQWNEVTGKVVKCDYCRERVDAGLDPSCVTGCTAHALRFVRPGKKNQDERDVYGKRLLLRQM</sequence>
<dbReference type="GO" id="GO:0051539">
    <property type="term" value="F:4 iron, 4 sulfur cluster binding"/>
    <property type="evidence" value="ECO:0007669"/>
    <property type="project" value="UniProtKB-KW"/>
</dbReference>
<gene>
    <name evidence="6" type="ORF">C3Y92_16345</name>
</gene>
<name>A0A4P6HNS0_9BACT</name>
<dbReference type="OrthoDB" id="9789030at2"/>
<keyword evidence="7" id="KW-1185">Reference proteome</keyword>
<accession>A0A4P6HNS0</accession>
<reference evidence="6 7" key="1">
    <citation type="submission" date="2018-02" db="EMBL/GenBank/DDBJ databases">
        <title>Genome sequence of Desulfovibrio carbinolicus DSM 3852.</title>
        <authorList>
            <person name="Wilbanks E."/>
            <person name="Skennerton C.T."/>
            <person name="Orphan V.J."/>
        </authorList>
    </citation>
    <scope>NUCLEOTIDE SEQUENCE [LARGE SCALE GENOMIC DNA]</scope>
    <source>
        <strain evidence="6 7">DSM 3852</strain>
    </source>
</reference>
<dbReference type="InterPro" id="IPR017896">
    <property type="entry name" value="4Fe4S_Fe-S-bd"/>
</dbReference>
<proteinExistence type="predicted"/>
<evidence type="ECO:0000313" key="7">
    <source>
        <dbReference type="Proteomes" id="UP000293296"/>
    </source>
</evidence>
<protein>
    <submittedName>
        <fullName evidence="6">4Fe-4S dicluster domain-containing protein</fullName>
    </submittedName>
</protein>
<feature type="domain" description="4Fe-4S ferredoxin-type" evidence="5">
    <location>
        <begin position="4"/>
        <end position="34"/>
    </location>
</feature>
<dbReference type="Gene3D" id="3.30.70.20">
    <property type="match status" value="2"/>
</dbReference>
<keyword evidence="3" id="KW-0408">Iron</keyword>
<dbReference type="PROSITE" id="PS00198">
    <property type="entry name" value="4FE4S_FER_1"/>
    <property type="match status" value="1"/>
</dbReference>
<dbReference type="AlphaFoldDB" id="A0A4P6HNS0"/>
<organism evidence="6 7">
    <name type="scientific">Solidesulfovibrio carbinolicus</name>
    <dbReference type="NCBI Taxonomy" id="296842"/>
    <lineage>
        <taxon>Bacteria</taxon>
        <taxon>Pseudomonadati</taxon>
        <taxon>Thermodesulfobacteriota</taxon>
        <taxon>Desulfovibrionia</taxon>
        <taxon>Desulfovibrionales</taxon>
        <taxon>Desulfovibrionaceae</taxon>
        <taxon>Solidesulfovibrio</taxon>
    </lineage>
</organism>
<evidence type="ECO:0000256" key="1">
    <source>
        <dbReference type="ARBA" id="ARBA00022485"/>
    </source>
</evidence>
<keyword evidence="2" id="KW-0479">Metal-binding</keyword>
<evidence type="ECO:0000256" key="3">
    <source>
        <dbReference type="ARBA" id="ARBA00023004"/>
    </source>
</evidence>
<evidence type="ECO:0000313" key="6">
    <source>
        <dbReference type="EMBL" id="QAZ68715.1"/>
    </source>
</evidence>
<evidence type="ECO:0000259" key="5">
    <source>
        <dbReference type="PROSITE" id="PS51379"/>
    </source>
</evidence>
<dbReference type="SUPFAM" id="SSF54862">
    <property type="entry name" value="4Fe-4S ferredoxins"/>
    <property type="match status" value="1"/>
</dbReference>
<dbReference type="GO" id="GO:0046872">
    <property type="term" value="F:metal ion binding"/>
    <property type="evidence" value="ECO:0007669"/>
    <property type="project" value="UniProtKB-KW"/>
</dbReference>
<keyword evidence="1" id="KW-0004">4Fe-4S</keyword>
<dbReference type="EMBL" id="CP026538">
    <property type="protein sequence ID" value="QAZ68715.1"/>
    <property type="molecule type" value="Genomic_DNA"/>
</dbReference>
<dbReference type="KEGG" id="dcb:C3Y92_16345"/>
<dbReference type="Proteomes" id="UP000293296">
    <property type="component" value="Chromosome"/>
</dbReference>
<dbReference type="RefSeq" id="WP_006920574.1">
    <property type="nucleotide sequence ID" value="NZ_CP026538.1"/>
</dbReference>
<evidence type="ECO:0000256" key="4">
    <source>
        <dbReference type="ARBA" id="ARBA00023014"/>
    </source>
</evidence>
<dbReference type="InterPro" id="IPR050954">
    <property type="entry name" value="ET_IronSulfur_Cluster-Binding"/>
</dbReference>
<dbReference type="Pfam" id="PF13247">
    <property type="entry name" value="Fer4_11"/>
    <property type="match status" value="1"/>
</dbReference>
<dbReference type="PANTHER" id="PTHR43177">
    <property type="entry name" value="PROTEIN NRFC"/>
    <property type="match status" value="1"/>
</dbReference>